<comment type="subcellular location">
    <subcellularLocation>
        <location evidence="5">Cytoplasm</location>
    </subcellularLocation>
</comment>
<protein>
    <recommendedName>
        <fullName evidence="5">Putative pre-16S rRNA nuclease</fullName>
        <ecNumber evidence="5">3.1.-.-</ecNumber>
    </recommendedName>
</protein>
<keyword evidence="2 5" id="KW-0690">Ribosome biogenesis</keyword>
<dbReference type="PANTHER" id="PTHR33317">
    <property type="entry name" value="POLYNUCLEOTIDYL TRANSFERASE, RIBONUCLEASE H-LIKE SUPERFAMILY PROTEIN"/>
    <property type="match status" value="1"/>
</dbReference>
<dbReference type="Proteomes" id="UP000463975">
    <property type="component" value="Chromosome"/>
</dbReference>
<dbReference type="GO" id="GO:0016788">
    <property type="term" value="F:hydrolase activity, acting on ester bonds"/>
    <property type="evidence" value="ECO:0007669"/>
    <property type="project" value="UniProtKB-UniRule"/>
</dbReference>
<evidence type="ECO:0000256" key="2">
    <source>
        <dbReference type="ARBA" id="ARBA00022517"/>
    </source>
</evidence>
<organism evidence="7 8">
    <name type="scientific">Aristophania vespae</name>
    <dbReference type="NCBI Taxonomy" id="2697033"/>
    <lineage>
        <taxon>Bacteria</taxon>
        <taxon>Pseudomonadati</taxon>
        <taxon>Pseudomonadota</taxon>
        <taxon>Alphaproteobacteria</taxon>
        <taxon>Acetobacterales</taxon>
        <taxon>Acetobacteraceae</taxon>
        <taxon>Aristophania</taxon>
    </lineage>
</organism>
<dbReference type="InterPro" id="IPR012337">
    <property type="entry name" value="RNaseH-like_sf"/>
</dbReference>
<dbReference type="NCBIfam" id="TIGR00250">
    <property type="entry name" value="RNAse_H_YqgF"/>
    <property type="match status" value="1"/>
</dbReference>
<comment type="function">
    <text evidence="5">Could be a nuclease involved in processing of the 5'-end of pre-16S rRNA.</text>
</comment>
<evidence type="ECO:0000259" key="6">
    <source>
        <dbReference type="SMART" id="SM00732"/>
    </source>
</evidence>
<dbReference type="PANTHER" id="PTHR33317:SF4">
    <property type="entry name" value="POLYNUCLEOTIDYL TRANSFERASE, RIBONUCLEASE H-LIKE SUPERFAMILY PROTEIN"/>
    <property type="match status" value="1"/>
</dbReference>
<keyword evidence="3 5" id="KW-0540">Nuclease</keyword>
<accession>A0A6P1NA84</accession>
<evidence type="ECO:0000256" key="4">
    <source>
        <dbReference type="ARBA" id="ARBA00022801"/>
    </source>
</evidence>
<keyword evidence="8" id="KW-1185">Reference proteome</keyword>
<keyword evidence="4 5" id="KW-0378">Hydrolase</keyword>
<proteinExistence type="inferred from homology"/>
<dbReference type="InterPro" id="IPR005227">
    <property type="entry name" value="YqgF"/>
</dbReference>
<dbReference type="CDD" id="cd16964">
    <property type="entry name" value="YqgF"/>
    <property type="match status" value="1"/>
</dbReference>
<dbReference type="KEGG" id="bomb:GT348_04085"/>
<dbReference type="RefSeq" id="WP_160618632.1">
    <property type="nucleotide sequence ID" value="NZ_CP047652.1"/>
</dbReference>
<evidence type="ECO:0000313" key="8">
    <source>
        <dbReference type="Proteomes" id="UP000463975"/>
    </source>
</evidence>
<evidence type="ECO:0000256" key="5">
    <source>
        <dbReference type="HAMAP-Rule" id="MF_00651"/>
    </source>
</evidence>
<dbReference type="Pfam" id="PF03652">
    <property type="entry name" value="RuvX"/>
    <property type="match status" value="1"/>
</dbReference>
<evidence type="ECO:0000313" key="7">
    <source>
        <dbReference type="EMBL" id="QHI95555.1"/>
    </source>
</evidence>
<comment type="similarity">
    <text evidence="5">Belongs to the YqgF HJR family.</text>
</comment>
<evidence type="ECO:0000256" key="3">
    <source>
        <dbReference type="ARBA" id="ARBA00022722"/>
    </source>
</evidence>
<sequence length="160" mass="17924">MLYFNPHDLRQQVQAPRRILGIDPGSKQLGLALTDVQLILASPFKTIKRQKLSVLIQEFNNICKAQDVAALVIGLPLSLDGTDGPAAHAARDWGKDLAERLNLPYSLWDERLSSSAVNRFLVKEMDLTRKKRNEVVDKLAASYILQGWLDATAQRKTPAY</sequence>
<dbReference type="GO" id="GO:0004518">
    <property type="term" value="F:nuclease activity"/>
    <property type="evidence" value="ECO:0007669"/>
    <property type="project" value="UniProtKB-KW"/>
</dbReference>
<reference evidence="7 8" key="1">
    <citation type="submission" date="2020-01" db="EMBL/GenBank/DDBJ databases">
        <title>Genome sequencing of strain KACC 21507.</title>
        <authorList>
            <person name="Heo J."/>
            <person name="Kim S.-J."/>
            <person name="Kim J.-S."/>
            <person name="Hong S.-B."/>
            <person name="Kwon S.-W."/>
        </authorList>
    </citation>
    <scope>NUCLEOTIDE SEQUENCE [LARGE SCALE GENOMIC DNA]</scope>
    <source>
        <strain evidence="7 8">KACC 21507</strain>
    </source>
</reference>
<dbReference type="GO" id="GO:0000967">
    <property type="term" value="P:rRNA 5'-end processing"/>
    <property type="evidence" value="ECO:0007669"/>
    <property type="project" value="UniProtKB-UniRule"/>
</dbReference>
<name>A0A6P1NA84_9PROT</name>
<dbReference type="InterPro" id="IPR006641">
    <property type="entry name" value="YqgF/RNaseH-like_dom"/>
</dbReference>
<feature type="domain" description="YqgF/RNase H-like" evidence="6">
    <location>
        <begin position="17"/>
        <end position="117"/>
    </location>
</feature>
<dbReference type="HAMAP" id="MF_00651">
    <property type="entry name" value="Nuclease_YqgF"/>
    <property type="match status" value="1"/>
</dbReference>
<dbReference type="AlphaFoldDB" id="A0A6P1NA84"/>
<dbReference type="GO" id="GO:0005829">
    <property type="term" value="C:cytosol"/>
    <property type="evidence" value="ECO:0007669"/>
    <property type="project" value="TreeGrafter"/>
</dbReference>
<dbReference type="SUPFAM" id="SSF53098">
    <property type="entry name" value="Ribonuclease H-like"/>
    <property type="match status" value="1"/>
</dbReference>
<dbReference type="EC" id="3.1.-.-" evidence="5"/>
<keyword evidence="1 5" id="KW-0963">Cytoplasm</keyword>
<dbReference type="Gene3D" id="3.30.420.140">
    <property type="entry name" value="YqgF/RNase H-like domain"/>
    <property type="match status" value="1"/>
</dbReference>
<evidence type="ECO:0000256" key="1">
    <source>
        <dbReference type="ARBA" id="ARBA00022490"/>
    </source>
</evidence>
<gene>
    <name evidence="7" type="primary">ruvX</name>
    <name evidence="7" type="ORF">GT348_04085</name>
</gene>
<dbReference type="InterPro" id="IPR037027">
    <property type="entry name" value="YqgF/RNaseH-like_dom_sf"/>
</dbReference>
<dbReference type="SMART" id="SM00732">
    <property type="entry name" value="YqgFc"/>
    <property type="match status" value="1"/>
</dbReference>
<dbReference type="EMBL" id="CP047652">
    <property type="protein sequence ID" value="QHI95555.1"/>
    <property type="molecule type" value="Genomic_DNA"/>
</dbReference>